<dbReference type="AlphaFoldDB" id="A0A061J1U0"/>
<evidence type="ECO:0000313" key="2">
    <source>
        <dbReference type="EMBL" id="ESL08894.1"/>
    </source>
</evidence>
<accession>A0A061J1U0</accession>
<gene>
    <name evidence="2" type="ORF">TRSC58_03395</name>
</gene>
<organism evidence="2 3">
    <name type="scientific">Trypanosoma rangeli SC58</name>
    <dbReference type="NCBI Taxonomy" id="429131"/>
    <lineage>
        <taxon>Eukaryota</taxon>
        <taxon>Discoba</taxon>
        <taxon>Euglenozoa</taxon>
        <taxon>Kinetoplastea</taxon>
        <taxon>Metakinetoplastina</taxon>
        <taxon>Trypanosomatida</taxon>
        <taxon>Trypanosomatidae</taxon>
        <taxon>Trypanosoma</taxon>
        <taxon>Herpetosoma</taxon>
    </lineage>
</organism>
<proteinExistence type="predicted"/>
<evidence type="ECO:0000256" key="1">
    <source>
        <dbReference type="SAM" id="Coils"/>
    </source>
</evidence>
<keyword evidence="1" id="KW-0175">Coiled coil</keyword>
<dbReference type="Proteomes" id="UP000031737">
    <property type="component" value="Unassembled WGS sequence"/>
</dbReference>
<comment type="caution">
    <text evidence="2">The sequence shown here is derived from an EMBL/GenBank/DDBJ whole genome shotgun (WGS) entry which is preliminary data.</text>
</comment>
<sequence>MEGMESVAEQKHLFHFFVDDVSPDAPETTRARHYYVVSRDRSRVRAYCYLLLSLCELSNCARLSHWLALYNRLFGAISSERFFEMILDTAKACVYQYAFFVDEYVAQLALNTLTTNASSSLCERGDGEPRKHLFQTPKGAGTAELIEPLAEVDRRHHVEADLLHKCAASSMSLAEHTLLDDRSREMQLLLQQERNQHEREVAALRKAMTEMKQKLARQEQEHQKRLRHHFVEHQSELHRLEGEKEHREAQVQRAQGAILREQECLIQQLSEENASLQQRHHESGIEAERWRMECQELRHILNNTVRTALSPLNSVSREQYNDLERRHQLLHKEFDELSLERSEVEQLLRQTRQELHQRCVERDSAVQVLDALRKGLDYVGRKLPLVCEVPATYATQNFPREREKNGG</sequence>
<evidence type="ECO:0000313" key="3">
    <source>
        <dbReference type="Proteomes" id="UP000031737"/>
    </source>
</evidence>
<dbReference type="VEuPathDB" id="TriTrypDB:TRSC58_03395"/>
<protein>
    <submittedName>
        <fullName evidence="2">Uncharacterized protein</fullName>
    </submittedName>
</protein>
<feature type="coiled-coil region" evidence="1">
    <location>
        <begin position="187"/>
        <end position="286"/>
    </location>
</feature>
<reference evidence="2 3" key="1">
    <citation type="submission" date="2013-07" db="EMBL/GenBank/DDBJ databases">
        <authorList>
            <person name="Stoco P.H."/>
            <person name="Wagner G."/>
            <person name="Gerber A."/>
            <person name="Zaha A."/>
            <person name="Thompson C."/>
            <person name="Bartholomeu D.C."/>
            <person name="Luckemeyer D.D."/>
            <person name="Bahia D."/>
            <person name="Loreto E."/>
            <person name="Prestes E.B."/>
            <person name="Lima F.M."/>
            <person name="Rodrigues-Luiz G."/>
            <person name="Vallejo G.A."/>
            <person name="Filho J.F."/>
            <person name="Monteiro K.M."/>
            <person name="Tyler K.M."/>
            <person name="de Almeida L.G."/>
            <person name="Ortiz M.F."/>
            <person name="Siervo M.A."/>
            <person name="de Moraes M.H."/>
            <person name="Cunha O.L."/>
            <person name="Mendonca-Neto R."/>
            <person name="Silva R."/>
            <person name="Teixeira S.M."/>
            <person name="Murta S.M."/>
            <person name="Sincero T.C."/>
            <person name="Mendes T.A."/>
            <person name="Urmenyi T.P."/>
            <person name="Silva V.G."/>
            <person name="da Rocha W.D."/>
            <person name="Andersson B."/>
            <person name="Romanha A.J."/>
            <person name="Steindel M."/>
            <person name="de Vasconcelos A.T."/>
            <person name="Grisard E.C."/>
        </authorList>
    </citation>
    <scope>NUCLEOTIDE SEQUENCE [LARGE SCALE GENOMIC DNA]</scope>
    <source>
        <strain evidence="2 3">SC58</strain>
    </source>
</reference>
<keyword evidence="3" id="KW-1185">Reference proteome</keyword>
<name>A0A061J1U0_TRYRA</name>
<feature type="coiled-coil region" evidence="1">
    <location>
        <begin position="320"/>
        <end position="354"/>
    </location>
</feature>
<dbReference type="EMBL" id="AUPL01003395">
    <property type="protein sequence ID" value="ESL08894.1"/>
    <property type="molecule type" value="Genomic_DNA"/>
</dbReference>
<dbReference type="OrthoDB" id="250090at2759"/>